<keyword evidence="2" id="KW-1185">Reference proteome</keyword>
<organism evidence="1 2">
    <name type="scientific">Melipona bicolor</name>
    <dbReference type="NCBI Taxonomy" id="60889"/>
    <lineage>
        <taxon>Eukaryota</taxon>
        <taxon>Metazoa</taxon>
        <taxon>Ecdysozoa</taxon>
        <taxon>Arthropoda</taxon>
        <taxon>Hexapoda</taxon>
        <taxon>Insecta</taxon>
        <taxon>Pterygota</taxon>
        <taxon>Neoptera</taxon>
        <taxon>Endopterygota</taxon>
        <taxon>Hymenoptera</taxon>
        <taxon>Apocrita</taxon>
        <taxon>Aculeata</taxon>
        <taxon>Apoidea</taxon>
        <taxon>Anthophila</taxon>
        <taxon>Apidae</taxon>
        <taxon>Melipona</taxon>
    </lineage>
</organism>
<proteinExistence type="predicted"/>
<evidence type="ECO:0000313" key="1">
    <source>
        <dbReference type="EMBL" id="KAK1128300.1"/>
    </source>
</evidence>
<evidence type="ECO:0000313" key="2">
    <source>
        <dbReference type="Proteomes" id="UP001177670"/>
    </source>
</evidence>
<dbReference type="EMBL" id="JAHYIQ010000010">
    <property type="protein sequence ID" value="KAK1128300.1"/>
    <property type="molecule type" value="Genomic_DNA"/>
</dbReference>
<protein>
    <submittedName>
        <fullName evidence="1">Uncharacterized protein</fullName>
    </submittedName>
</protein>
<comment type="caution">
    <text evidence="1">The sequence shown here is derived from an EMBL/GenBank/DDBJ whole genome shotgun (WGS) entry which is preliminary data.</text>
</comment>
<reference evidence="1" key="1">
    <citation type="submission" date="2021-10" db="EMBL/GenBank/DDBJ databases">
        <title>Melipona bicolor Genome sequencing and assembly.</title>
        <authorList>
            <person name="Araujo N.S."/>
            <person name="Arias M.C."/>
        </authorList>
    </citation>
    <scope>NUCLEOTIDE SEQUENCE</scope>
    <source>
        <strain evidence="1">USP_2M_L1-L4_2017</strain>
        <tissue evidence="1">Whole body</tissue>
    </source>
</reference>
<sequence>MISAIRRSSLDPGGRRFSLGTPAIPHRASDACLDPVHAAILFRDARGVSVNFYLNQVESF</sequence>
<gene>
    <name evidence="1" type="ORF">K0M31_002769</name>
</gene>
<dbReference type="Proteomes" id="UP001177670">
    <property type="component" value="Unassembled WGS sequence"/>
</dbReference>
<name>A0AA40G0K9_9HYME</name>
<dbReference type="AlphaFoldDB" id="A0AA40G0K9"/>
<accession>A0AA40G0K9</accession>